<dbReference type="Proteomes" id="UP000515317">
    <property type="component" value="Chromosome"/>
</dbReference>
<dbReference type="AlphaFoldDB" id="A0A6S6QRS0"/>
<dbReference type="KEGG" id="tso:IZ6_11600"/>
<protein>
    <submittedName>
        <fullName evidence="2">Uncharacterized protein</fullName>
    </submittedName>
</protein>
<keyword evidence="3" id="KW-1185">Reference proteome</keyword>
<accession>A0A6S6QRS0</accession>
<evidence type="ECO:0000256" key="1">
    <source>
        <dbReference type="SAM" id="Phobius"/>
    </source>
</evidence>
<evidence type="ECO:0000313" key="2">
    <source>
        <dbReference type="EMBL" id="BCJ90425.1"/>
    </source>
</evidence>
<evidence type="ECO:0000313" key="3">
    <source>
        <dbReference type="Proteomes" id="UP000515317"/>
    </source>
</evidence>
<keyword evidence="1" id="KW-1133">Transmembrane helix</keyword>
<dbReference type="EMBL" id="AP023361">
    <property type="protein sequence ID" value="BCJ90425.1"/>
    <property type="molecule type" value="Genomic_DNA"/>
</dbReference>
<dbReference type="RefSeq" id="WP_222877052.1">
    <property type="nucleotide sequence ID" value="NZ_AP023361.1"/>
</dbReference>
<name>A0A6S6QRS0_9HYPH</name>
<sequence>MIQRLVFLGFVLFLVDWIFFDGAIIVFRAYDLLQLIAAYLAGLLEPAVA</sequence>
<keyword evidence="1" id="KW-0812">Transmembrane</keyword>
<feature type="transmembrane region" description="Helical" evidence="1">
    <location>
        <begin position="6"/>
        <end position="27"/>
    </location>
</feature>
<reference evidence="2 3" key="1">
    <citation type="submission" date="2020-08" db="EMBL/GenBank/DDBJ databases">
        <title>Genome sequence of Rhizobiales bacterium strain IZ6.</title>
        <authorList>
            <person name="Nakai R."/>
            <person name="Naganuma T."/>
        </authorList>
    </citation>
    <scope>NUCLEOTIDE SEQUENCE [LARGE SCALE GENOMIC DNA]</scope>
    <source>
        <strain evidence="2 3">IZ6</strain>
    </source>
</reference>
<keyword evidence="1" id="KW-0472">Membrane</keyword>
<proteinExistence type="predicted"/>
<organism evidence="2 3">
    <name type="scientific">Terrihabitans soli</name>
    <dbReference type="NCBI Taxonomy" id="708113"/>
    <lineage>
        <taxon>Bacteria</taxon>
        <taxon>Pseudomonadati</taxon>
        <taxon>Pseudomonadota</taxon>
        <taxon>Alphaproteobacteria</taxon>
        <taxon>Hyphomicrobiales</taxon>
        <taxon>Terrihabitans</taxon>
    </lineage>
</organism>
<gene>
    <name evidence="2" type="ORF">IZ6_11600</name>
</gene>